<dbReference type="EMBL" id="JASBWU010000002">
    <property type="protein sequence ID" value="KAJ9123957.1"/>
    <property type="molecule type" value="Genomic_DNA"/>
</dbReference>
<accession>A0ACC2XL12</accession>
<name>A0ACC2XL12_9TREE</name>
<gene>
    <name evidence="1" type="ORF">QFC22_000748</name>
</gene>
<reference evidence="1" key="1">
    <citation type="submission" date="2023-04" db="EMBL/GenBank/DDBJ databases">
        <title>Draft Genome sequencing of Naganishia species isolated from polar environments using Oxford Nanopore Technology.</title>
        <authorList>
            <person name="Leo P."/>
            <person name="Venkateswaran K."/>
        </authorList>
    </citation>
    <scope>NUCLEOTIDE SEQUENCE</scope>
    <source>
        <strain evidence="1">MNA-CCFEE 5425</strain>
    </source>
</reference>
<evidence type="ECO:0000313" key="2">
    <source>
        <dbReference type="Proteomes" id="UP001243375"/>
    </source>
</evidence>
<proteinExistence type="predicted"/>
<organism evidence="1 2">
    <name type="scientific">Naganishia vaughanmartiniae</name>
    <dbReference type="NCBI Taxonomy" id="1424756"/>
    <lineage>
        <taxon>Eukaryota</taxon>
        <taxon>Fungi</taxon>
        <taxon>Dikarya</taxon>
        <taxon>Basidiomycota</taxon>
        <taxon>Agaricomycotina</taxon>
        <taxon>Tremellomycetes</taxon>
        <taxon>Filobasidiales</taxon>
        <taxon>Filobasidiaceae</taxon>
        <taxon>Naganishia</taxon>
    </lineage>
</organism>
<keyword evidence="2" id="KW-1185">Reference proteome</keyword>
<protein>
    <submittedName>
        <fullName evidence="1">Uncharacterized protein</fullName>
    </submittedName>
</protein>
<evidence type="ECO:0000313" key="1">
    <source>
        <dbReference type="EMBL" id="KAJ9123957.1"/>
    </source>
</evidence>
<sequence length="239" mass="26490">MSGKSTYLRQVALLNVMAMSGCFVPAEYASFRLHDALLSRLSNDDSIEKSLSTFAAEMATSSMMLGLATDQSLVLMDELGRGTSPAEGLGICQAIAEEFIRRKVNSRSQVTAYNTQHSYRIVQGAVKLEHYGLELAKLANLPESVLEKSTEIAYKLEACQQRARAASESQAIAARRKALINLRSQLIVISENSTLDDHELRGYLRHIQQECIEELRKAIEARRAATLAMEVDVLHDETN</sequence>
<dbReference type="Proteomes" id="UP001243375">
    <property type="component" value="Unassembled WGS sequence"/>
</dbReference>
<comment type="caution">
    <text evidence="1">The sequence shown here is derived from an EMBL/GenBank/DDBJ whole genome shotgun (WGS) entry which is preliminary data.</text>
</comment>